<feature type="transmembrane region" description="Helical" evidence="1">
    <location>
        <begin position="130"/>
        <end position="153"/>
    </location>
</feature>
<comment type="caution">
    <text evidence="3">The sequence shown here is derived from an EMBL/GenBank/DDBJ whole genome shotgun (WGS) entry which is preliminary data.</text>
</comment>
<feature type="domain" description="DUF6533" evidence="2">
    <location>
        <begin position="58"/>
        <end position="102"/>
    </location>
</feature>
<dbReference type="InterPro" id="IPR045340">
    <property type="entry name" value="DUF6533"/>
</dbReference>
<organism evidence="3 4">
    <name type="scientific">Mycena rosella</name>
    <name type="common">Pink bonnet</name>
    <name type="synonym">Agaricus rosellus</name>
    <dbReference type="NCBI Taxonomy" id="1033263"/>
    <lineage>
        <taxon>Eukaryota</taxon>
        <taxon>Fungi</taxon>
        <taxon>Dikarya</taxon>
        <taxon>Basidiomycota</taxon>
        <taxon>Agaricomycotina</taxon>
        <taxon>Agaricomycetes</taxon>
        <taxon>Agaricomycetidae</taxon>
        <taxon>Agaricales</taxon>
        <taxon>Marasmiineae</taxon>
        <taxon>Mycenaceae</taxon>
        <taxon>Mycena</taxon>
    </lineage>
</organism>
<evidence type="ECO:0000313" key="3">
    <source>
        <dbReference type="EMBL" id="KAJ7703121.1"/>
    </source>
</evidence>
<protein>
    <recommendedName>
        <fullName evidence="2">DUF6533 domain-containing protein</fullName>
    </recommendedName>
</protein>
<keyword evidence="4" id="KW-1185">Reference proteome</keyword>
<keyword evidence="1" id="KW-0812">Transmembrane</keyword>
<evidence type="ECO:0000259" key="2">
    <source>
        <dbReference type="Pfam" id="PF20151"/>
    </source>
</evidence>
<evidence type="ECO:0000256" key="1">
    <source>
        <dbReference type="SAM" id="Phobius"/>
    </source>
</evidence>
<accession>A0AAD7DZS8</accession>
<evidence type="ECO:0000313" key="4">
    <source>
        <dbReference type="Proteomes" id="UP001221757"/>
    </source>
</evidence>
<reference evidence="3" key="1">
    <citation type="submission" date="2023-03" db="EMBL/GenBank/DDBJ databases">
        <title>Massive genome expansion in bonnet fungi (Mycena s.s.) driven by repeated elements and novel gene families across ecological guilds.</title>
        <authorList>
            <consortium name="Lawrence Berkeley National Laboratory"/>
            <person name="Harder C.B."/>
            <person name="Miyauchi S."/>
            <person name="Viragh M."/>
            <person name="Kuo A."/>
            <person name="Thoen E."/>
            <person name="Andreopoulos B."/>
            <person name="Lu D."/>
            <person name="Skrede I."/>
            <person name="Drula E."/>
            <person name="Henrissat B."/>
            <person name="Morin E."/>
            <person name="Kohler A."/>
            <person name="Barry K."/>
            <person name="LaButti K."/>
            <person name="Morin E."/>
            <person name="Salamov A."/>
            <person name="Lipzen A."/>
            <person name="Mereny Z."/>
            <person name="Hegedus B."/>
            <person name="Baldrian P."/>
            <person name="Stursova M."/>
            <person name="Weitz H."/>
            <person name="Taylor A."/>
            <person name="Grigoriev I.V."/>
            <person name="Nagy L.G."/>
            <person name="Martin F."/>
            <person name="Kauserud H."/>
        </authorList>
    </citation>
    <scope>NUCLEOTIDE SEQUENCE</scope>
    <source>
        <strain evidence="3">CBHHK067</strain>
    </source>
</reference>
<feature type="transmembrane region" description="Helical" evidence="1">
    <location>
        <begin position="160"/>
        <end position="182"/>
    </location>
</feature>
<sequence>MYHRIRSPSAAHREWFRPQHSIDDDQVSRKAQFTSTSSELRRMPLPLTQTDLDLDKTAIAALVFLVWENLITLDDEVEYIWPKPRTAWVKSVFLFLRYFPLAVQLCNRILDEKVIQQAHLSYSALRAWYISQAVVAYLGMTGVEFVMMVRVYALYHNSRWIGWGLGCVLLAETIAVIAGIFITLPGVHFEPQLLLTKVPHSFAYLGISALVSQAIILGLTLHRFLQGQWAGTSLGNLLIRDGSIVYFIFFGVFRD</sequence>
<proteinExistence type="predicted"/>
<dbReference type="AlphaFoldDB" id="A0AAD7DZS8"/>
<keyword evidence="1" id="KW-0472">Membrane</keyword>
<gene>
    <name evidence="3" type="ORF">B0H17DRAFT_89113</name>
</gene>
<keyword evidence="1" id="KW-1133">Transmembrane helix</keyword>
<dbReference type="Proteomes" id="UP001221757">
    <property type="component" value="Unassembled WGS sequence"/>
</dbReference>
<feature type="transmembrane region" description="Helical" evidence="1">
    <location>
        <begin position="202"/>
        <end position="225"/>
    </location>
</feature>
<dbReference type="Pfam" id="PF20151">
    <property type="entry name" value="DUF6533"/>
    <property type="match status" value="1"/>
</dbReference>
<name>A0AAD7DZS8_MYCRO</name>
<dbReference type="EMBL" id="JARKIE010000013">
    <property type="protein sequence ID" value="KAJ7703121.1"/>
    <property type="molecule type" value="Genomic_DNA"/>
</dbReference>
<feature type="transmembrane region" description="Helical" evidence="1">
    <location>
        <begin position="237"/>
        <end position="253"/>
    </location>
</feature>